<dbReference type="STRING" id="168384.SAMN05660368_03147"/>
<evidence type="ECO:0000313" key="1">
    <source>
        <dbReference type="EMBL" id="EET59292.1"/>
    </source>
</evidence>
<dbReference type="EMBL" id="ACCL02000020">
    <property type="protein sequence ID" value="EET59292.1"/>
    <property type="molecule type" value="Genomic_DNA"/>
</dbReference>
<proteinExistence type="predicted"/>
<dbReference type="Proteomes" id="UP000005561">
    <property type="component" value="Unassembled WGS sequence"/>
</dbReference>
<name>C6LJH8_9FIRM</name>
<reference evidence="1" key="1">
    <citation type="submission" date="2009-07" db="EMBL/GenBank/DDBJ databases">
        <authorList>
            <person name="Weinstock G."/>
            <person name="Sodergren E."/>
            <person name="Clifton S."/>
            <person name="Fulton L."/>
            <person name="Fulton B."/>
            <person name="Courtney L."/>
            <person name="Fronick C."/>
            <person name="Harrison M."/>
            <person name="Strong C."/>
            <person name="Farmer C."/>
            <person name="Delahaunty K."/>
            <person name="Markovic C."/>
            <person name="Hall O."/>
            <person name="Minx P."/>
            <person name="Tomlinson C."/>
            <person name="Mitreva M."/>
            <person name="Nelson J."/>
            <person name="Hou S."/>
            <person name="Wollam A."/>
            <person name="Pepin K.H."/>
            <person name="Johnson M."/>
            <person name="Bhonagiri V."/>
            <person name="Nash W.E."/>
            <person name="Warren W."/>
            <person name="Chinwalla A."/>
            <person name="Mardis E.R."/>
            <person name="Wilson R.K."/>
        </authorList>
    </citation>
    <scope>NUCLEOTIDE SEQUENCE [LARGE SCALE GENOMIC DNA]</scope>
    <source>
        <strain evidence="1">DSM 14469</strain>
    </source>
</reference>
<dbReference type="Pfam" id="PF11007">
    <property type="entry name" value="CotJA"/>
    <property type="match status" value="1"/>
</dbReference>
<accession>C6LJH8</accession>
<protein>
    <recommendedName>
        <fullName evidence="3">Spore coat associated protein CotJA</fullName>
    </recommendedName>
</protein>
<gene>
    <name evidence="1" type="ORF">BRYFOR_08814</name>
</gene>
<dbReference type="AlphaFoldDB" id="C6LJH8"/>
<sequence length="55" mass="6104">MPRCNDALAGMPLAMAYVPWQPAFNDTFPLCRALQNGTIFPELCKPFCGRRGGCR</sequence>
<evidence type="ECO:0000313" key="2">
    <source>
        <dbReference type="Proteomes" id="UP000005561"/>
    </source>
</evidence>
<organism evidence="1 2">
    <name type="scientific">Marvinbryantia formatexigens DSM 14469</name>
    <dbReference type="NCBI Taxonomy" id="478749"/>
    <lineage>
        <taxon>Bacteria</taxon>
        <taxon>Bacillati</taxon>
        <taxon>Bacillota</taxon>
        <taxon>Clostridia</taxon>
        <taxon>Lachnospirales</taxon>
        <taxon>Lachnospiraceae</taxon>
        <taxon>Marvinbryantia</taxon>
    </lineage>
</organism>
<evidence type="ECO:0008006" key="3">
    <source>
        <dbReference type="Google" id="ProtNLM"/>
    </source>
</evidence>
<dbReference type="InterPro" id="IPR020256">
    <property type="entry name" value="Spore_coat_CotJA"/>
</dbReference>
<keyword evidence="2" id="KW-1185">Reference proteome</keyword>
<comment type="caution">
    <text evidence="1">The sequence shown here is derived from an EMBL/GenBank/DDBJ whole genome shotgun (WGS) entry which is preliminary data.</text>
</comment>